<dbReference type="AlphaFoldDB" id="A0A8A1L8L1"/>
<evidence type="ECO:0000313" key="2">
    <source>
        <dbReference type="Proteomes" id="UP000663419"/>
    </source>
</evidence>
<proteinExistence type="predicted"/>
<sequence>MCYCSKGRAVRNEYGNLAEVLAHVSARRRHWICDRRGLRIRAFLSSESGSMILWFQVTNYRARCWEWLCLQWNNKEVVCAEKRKPKMK</sequence>
<dbReference type="EMBL" id="CP069102">
    <property type="protein sequence ID" value="QSS49911.1"/>
    <property type="molecule type" value="Genomic_DNA"/>
</dbReference>
<evidence type="ECO:0000313" key="1">
    <source>
        <dbReference type="EMBL" id="QSS49911.1"/>
    </source>
</evidence>
<gene>
    <name evidence="1" type="ORF">I7I53_10418</name>
</gene>
<protein>
    <submittedName>
        <fullName evidence="1">Uncharacterized protein</fullName>
    </submittedName>
</protein>
<dbReference type="Proteomes" id="UP000663419">
    <property type="component" value="Chromosome 1"/>
</dbReference>
<dbReference type="VEuPathDB" id="FungiDB:I7I53_10418"/>
<reference evidence="1" key="1">
    <citation type="submission" date="2021-01" db="EMBL/GenBank/DDBJ databases">
        <title>Chromosome-level genome assembly of a human fungal pathogen reveals clustering of transcriptionally co-regulated genes.</title>
        <authorList>
            <person name="Voorhies M."/>
            <person name="Cohen S."/>
            <person name="Shea T.P."/>
            <person name="Petrus S."/>
            <person name="Munoz J.F."/>
            <person name="Poplawski S."/>
            <person name="Goldman W.E."/>
            <person name="Michael T."/>
            <person name="Cuomo C.A."/>
            <person name="Sil A."/>
            <person name="Beyhan S."/>
        </authorList>
    </citation>
    <scope>NUCLEOTIDE SEQUENCE</scope>
    <source>
        <strain evidence="1">H88</strain>
    </source>
</reference>
<name>A0A8A1L8L1_AJEC8</name>
<accession>A0A8A1L8L1</accession>
<organism evidence="1 2">
    <name type="scientific">Ajellomyces capsulatus (strain H88)</name>
    <name type="common">Darling's disease fungus</name>
    <name type="synonym">Histoplasma capsulatum</name>
    <dbReference type="NCBI Taxonomy" id="544711"/>
    <lineage>
        <taxon>Eukaryota</taxon>
        <taxon>Fungi</taxon>
        <taxon>Dikarya</taxon>
        <taxon>Ascomycota</taxon>
        <taxon>Pezizomycotina</taxon>
        <taxon>Eurotiomycetes</taxon>
        <taxon>Eurotiomycetidae</taxon>
        <taxon>Onygenales</taxon>
        <taxon>Ajellomycetaceae</taxon>
        <taxon>Histoplasma</taxon>
    </lineage>
</organism>